<dbReference type="GO" id="GO:0020037">
    <property type="term" value="F:heme binding"/>
    <property type="evidence" value="ECO:0007669"/>
    <property type="project" value="InterPro"/>
</dbReference>
<protein>
    <submittedName>
        <fullName evidence="4">Cytochrome P450</fullName>
    </submittedName>
</protein>
<dbReference type="GO" id="GO:0005506">
    <property type="term" value="F:iron ion binding"/>
    <property type="evidence" value="ECO:0007669"/>
    <property type="project" value="InterPro"/>
</dbReference>
<name>A0A972VXV5_9GAMM</name>
<keyword evidence="3" id="KW-0560">Oxidoreductase</keyword>
<dbReference type="InterPro" id="IPR017972">
    <property type="entry name" value="Cyt_P450_CS"/>
</dbReference>
<dbReference type="SUPFAM" id="SSF48264">
    <property type="entry name" value="Cytochrome P450"/>
    <property type="match status" value="1"/>
</dbReference>
<dbReference type="GO" id="GO:0016705">
    <property type="term" value="F:oxidoreductase activity, acting on paired donors, with incorporation or reduction of molecular oxygen"/>
    <property type="evidence" value="ECO:0007669"/>
    <property type="project" value="InterPro"/>
</dbReference>
<dbReference type="PRINTS" id="PR00359">
    <property type="entry name" value="BP450"/>
</dbReference>
<comment type="similarity">
    <text evidence="2 3">Belongs to the cytochrome P450 family.</text>
</comment>
<comment type="cofactor">
    <cofactor evidence="1">
        <name>heme</name>
        <dbReference type="ChEBI" id="CHEBI:30413"/>
    </cofactor>
</comment>
<evidence type="ECO:0000256" key="3">
    <source>
        <dbReference type="RuleBase" id="RU000461"/>
    </source>
</evidence>
<dbReference type="InterPro" id="IPR002397">
    <property type="entry name" value="Cyt_P450_B"/>
</dbReference>
<dbReference type="EMBL" id="JABMOJ010000494">
    <property type="protein sequence ID" value="NQV66290.1"/>
    <property type="molecule type" value="Genomic_DNA"/>
</dbReference>
<evidence type="ECO:0000256" key="2">
    <source>
        <dbReference type="ARBA" id="ARBA00010617"/>
    </source>
</evidence>
<dbReference type="PANTHER" id="PTHR46696:SF1">
    <property type="entry name" value="CYTOCHROME P450 YJIB-RELATED"/>
    <property type="match status" value="1"/>
</dbReference>
<dbReference type="Gene3D" id="1.10.630.10">
    <property type="entry name" value="Cytochrome P450"/>
    <property type="match status" value="1"/>
</dbReference>
<evidence type="ECO:0000313" key="5">
    <source>
        <dbReference type="Proteomes" id="UP000754644"/>
    </source>
</evidence>
<sequence>MTTTEDVNSLPLDKIDVSRPELYQGDTWQPLFARLRKEAPIHYLADSVNGPFWSVTSHELIKEVDTNHQVFSSEKGGIAIVDPYAAEEGQIQGQSFITLDEPKHMKQRMAVAPSVAPKNLAEFEPLIRERASDILDNLPIGKTFNWVQEVSIELTARMLATLFDFPYEERHKLVYWSDLATAVPEVTGDTSIDMGKRYQELMGAAGAFCQLWMSKAGQPPAFDLISMLQHNAETAKMNEDPELFLGNILLLIVGGNDTTRNSISGGVLALNQFPDQYQKLRDNPSLIPNMVSEMIRWQTPVLHMRRTALQDYELGGKHIKAGDKVVMWYLSGNRDESVFENADKLIIDRPNARAHVAFGFGVHRCMGNRLAELQLRVLWEEIMQRFHTVEVVGDVERLPNNFIRGIKNIPVRLHPY</sequence>
<reference evidence="4" key="1">
    <citation type="submission" date="2020-05" db="EMBL/GenBank/DDBJ databases">
        <title>Sulfur intermediates as new biogeochemical hubs in an aquatic model microbial ecosystem.</title>
        <authorList>
            <person name="Vigneron A."/>
        </authorList>
    </citation>
    <scope>NUCLEOTIDE SEQUENCE</scope>
    <source>
        <strain evidence="4">Bin.250</strain>
    </source>
</reference>
<accession>A0A972VXV5</accession>
<dbReference type="CDD" id="cd11033">
    <property type="entry name" value="CYP142-like"/>
    <property type="match status" value="1"/>
</dbReference>
<comment type="caution">
    <text evidence="4">The sequence shown here is derived from an EMBL/GenBank/DDBJ whole genome shotgun (WGS) entry which is preliminary data.</text>
</comment>
<evidence type="ECO:0000313" key="4">
    <source>
        <dbReference type="EMBL" id="NQV66290.1"/>
    </source>
</evidence>
<dbReference type="GO" id="GO:0004497">
    <property type="term" value="F:monooxygenase activity"/>
    <property type="evidence" value="ECO:0007669"/>
    <property type="project" value="UniProtKB-KW"/>
</dbReference>
<dbReference type="InterPro" id="IPR036396">
    <property type="entry name" value="Cyt_P450_sf"/>
</dbReference>
<keyword evidence="3" id="KW-0503">Monooxygenase</keyword>
<proteinExistence type="inferred from homology"/>
<dbReference type="AlphaFoldDB" id="A0A972VXV5"/>
<keyword evidence="3" id="KW-0408">Iron</keyword>
<organism evidence="4 5">
    <name type="scientific">SAR86 cluster bacterium</name>
    <dbReference type="NCBI Taxonomy" id="2030880"/>
    <lineage>
        <taxon>Bacteria</taxon>
        <taxon>Pseudomonadati</taxon>
        <taxon>Pseudomonadota</taxon>
        <taxon>Gammaproteobacteria</taxon>
        <taxon>SAR86 cluster</taxon>
    </lineage>
</organism>
<dbReference type="PANTHER" id="PTHR46696">
    <property type="entry name" value="P450, PUTATIVE (EUROFUNG)-RELATED"/>
    <property type="match status" value="1"/>
</dbReference>
<dbReference type="InterPro" id="IPR001128">
    <property type="entry name" value="Cyt_P450"/>
</dbReference>
<dbReference type="PROSITE" id="PS00086">
    <property type="entry name" value="CYTOCHROME_P450"/>
    <property type="match status" value="1"/>
</dbReference>
<gene>
    <name evidence="4" type="ORF">HQ497_13095</name>
</gene>
<dbReference type="Pfam" id="PF00067">
    <property type="entry name" value="p450"/>
    <property type="match status" value="1"/>
</dbReference>
<dbReference type="Proteomes" id="UP000754644">
    <property type="component" value="Unassembled WGS sequence"/>
</dbReference>
<evidence type="ECO:0000256" key="1">
    <source>
        <dbReference type="ARBA" id="ARBA00001971"/>
    </source>
</evidence>
<keyword evidence="3" id="KW-0479">Metal-binding</keyword>
<keyword evidence="3" id="KW-0349">Heme</keyword>